<accession>A0A0M5DI94</accession>
<protein>
    <submittedName>
        <fullName evidence="1">Uncharacterized protein</fullName>
    </submittedName>
</protein>
<sequence length="57" mass="6436">MQGEEGHENAEPTHCFVHINSLFNAVDIHLAHTKLALRVADERRNKGGICYPGLRIR</sequence>
<organism evidence="1">
    <name type="scientific">Escherichia coli R178</name>
    <dbReference type="NCBI Taxonomy" id="1408252"/>
    <lineage>
        <taxon>Bacteria</taxon>
        <taxon>Pseudomonadati</taxon>
        <taxon>Pseudomonadota</taxon>
        <taxon>Gammaproteobacteria</taxon>
        <taxon>Enterobacterales</taxon>
        <taxon>Enterobacteriaceae</taxon>
        <taxon>Escherichia</taxon>
    </lineage>
</organism>
<dbReference type="InterPro" id="IPR035273">
    <property type="entry name" value="DUF5431"/>
</dbReference>
<dbReference type="AlphaFoldDB" id="A0A0M5DI94"/>
<reference evidence="1" key="1">
    <citation type="submission" date="2013-08" db="EMBL/GenBank/DDBJ databases">
        <title>Complete genome of IncHI2 plasmid pRH-R178.</title>
        <authorList>
            <person name="Falgenhauer L."/>
            <person name="Guerra B."/>
            <person name="Imirzalioglu C."/>
            <person name="Chakraborty T."/>
        </authorList>
    </citation>
    <scope>NUCLEOTIDE SEQUENCE [LARGE SCALE GENOMIC DNA]</scope>
    <source>
        <strain evidence="1">R178</strain>
    </source>
</reference>
<dbReference type="Pfam" id="PF17496">
    <property type="entry name" value="DUF5431"/>
    <property type="match status" value="1"/>
</dbReference>
<dbReference type="EMBL" id="HG530658">
    <property type="protein sequence ID" value="CDI45257.1"/>
    <property type="molecule type" value="Genomic_DNA"/>
</dbReference>
<name>A0A0M5DI94_ECOLX</name>
<evidence type="ECO:0000313" key="1">
    <source>
        <dbReference type="EMBL" id="CDI45257.1"/>
    </source>
</evidence>
<proteinExistence type="predicted"/>